<evidence type="ECO:0000256" key="1">
    <source>
        <dbReference type="SAM" id="MobiDB-lite"/>
    </source>
</evidence>
<name>A0A5C3LAK6_COPMA</name>
<feature type="compositionally biased region" description="Pro residues" evidence="1">
    <location>
        <begin position="131"/>
        <end position="140"/>
    </location>
</feature>
<evidence type="ECO:0000256" key="2">
    <source>
        <dbReference type="SAM" id="Phobius"/>
    </source>
</evidence>
<sequence>MFTPPASPQPVKGALSSAQSMPPLPSPLADQKAFARSPSPLADSPIPSKGEEKRRIGRRFRYAVIFVPFFLVALTLSARVLTADHWSRDSSTLSTTSRIWGKVFSLEGPQEVHVFRRQSGGGSSASGAPTGPTPAPTVPESPPVLPTPFPQPFDGVWQQPTTPSCRNFFSRMANSQPFRACRPFSLLWGSSDTFLDAQTNLPLLNNLVWGTCNTNIALSDCIVNMDGYAADLRRECATELSSGDYTIEGALIALDAYAVMREAACLSDPTTNTYCLVNAARDGSSKNLDFYSLFSGIKLTKNTDPQCTPCLRSLMSVYSTALKTTPNAKEKLSGLFETYETAAERALAKCGLGFALTNIASPARSDRLGGVLWTRLGVMVLSMMVGSMLL</sequence>
<feature type="region of interest" description="Disordered" evidence="1">
    <location>
        <begin position="1"/>
        <end position="52"/>
    </location>
</feature>
<keyword evidence="2" id="KW-0812">Transmembrane</keyword>
<evidence type="ECO:0000259" key="3">
    <source>
        <dbReference type="Pfam" id="PF24855"/>
    </source>
</evidence>
<dbReference type="InterPro" id="IPR056146">
    <property type="entry name" value="DUF7729"/>
</dbReference>
<feature type="domain" description="DUF7729" evidence="3">
    <location>
        <begin position="148"/>
        <end position="358"/>
    </location>
</feature>
<dbReference type="PANTHER" id="PTHR39460">
    <property type="entry name" value="EXPRESSED PROTEIN"/>
    <property type="match status" value="1"/>
</dbReference>
<dbReference type="OrthoDB" id="2564812at2759"/>
<feature type="region of interest" description="Disordered" evidence="1">
    <location>
        <begin position="117"/>
        <end position="140"/>
    </location>
</feature>
<keyword evidence="2" id="KW-1133">Transmembrane helix</keyword>
<feature type="transmembrane region" description="Helical" evidence="2">
    <location>
        <begin position="62"/>
        <end position="81"/>
    </location>
</feature>
<dbReference type="AlphaFoldDB" id="A0A5C3LAK6"/>
<dbReference type="PANTHER" id="PTHR39460:SF1">
    <property type="entry name" value="C6 TRANSCRIPTION FACTOR"/>
    <property type="match status" value="1"/>
</dbReference>
<evidence type="ECO:0000313" key="4">
    <source>
        <dbReference type="EMBL" id="TFK25288.1"/>
    </source>
</evidence>
<dbReference type="Proteomes" id="UP000307440">
    <property type="component" value="Unassembled WGS sequence"/>
</dbReference>
<gene>
    <name evidence="4" type="ORF">FA15DRAFT_364542</name>
</gene>
<organism evidence="4 5">
    <name type="scientific">Coprinopsis marcescibilis</name>
    <name type="common">Agaric fungus</name>
    <name type="synonym">Psathyrella marcescibilis</name>
    <dbReference type="NCBI Taxonomy" id="230819"/>
    <lineage>
        <taxon>Eukaryota</taxon>
        <taxon>Fungi</taxon>
        <taxon>Dikarya</taxon>
        <taxon>Basidiomycota</taxon>
        <taxon>Agaricomycotina</taxon>
        <taxon>Agaricomycetes</taxon>
        <taxon>Agaricomycetidae</taxon>
        <taxon>Agaricales</taxon>
        <taxon>Agaricineae</taxon>
        <taxon>Psathyrellaceae</taxon>
        <taxon>Coprinopsis</taxon>
    </lineage>
</organism>
<accession>A0A5C3LAK6</accession>
<dbReference type="EMBL" id="ML210188">
    <property type="protein sequence ID" value="TFK25288.1"/>
    <property type="molecule type" value="Genomic_DNA"/>
</dbReference>
<dbReference type="Pfam" id="PF24855">
    <property type="entry name" value="DUF7729"/>
    <property type="match status" value="1"/>
</dbReference>
<evidence type="ECO:0000313" key="5">
    <source>
        <dbReference type="Proteomes" id="UP000307440"/>
    </source>
</evidence>
<proteinExistence type="predicted"/>
<reference evidence="4 5" key="1">
    <citation type="journal article" date="2019" name="Nat. Ecol. Evol.">
        <title>Megaphylogeny resolves global patterns of mushroom evolution.</title>
        <authorList>
            <person name="Varga T."/>
            <person name="Krizsan K."/>
            <person name="Foldi C."/>
            <person name="Dima B."/>
            <person name="Sanchez-Garcia M."/>
            <person name="Sanchez-Ramirez S."/>
            <person name="Szollosi G.J."/>
            <person name="Szarkandi J.G."/>
            <person name="Papp V."/>
            <person name="Albert L."/>
            <person name="Andreopoulos W."/>
            <person name="Angelini C."/>
            <person name="Antonin V."/>
            <person name="Barry K.W."/>
            <person name="Bougher N.L."/>
            <person name="Buchanan P."/>
            <person name="Buyck B."/>
            <person name="Bense V."/>
            <person name="Catcheside P."/>
            <person name="Chovatia M."/>
            <person name="Cooper J."/>
            <person name="Damon W."/>
            <person name="Desjardin D."/>
            <person name="Finy P."/>
            <person name="Geml J."/>
            <person name="Haridas S."/>
            <person name="Hughes K."/>
            <person name="Justo A."/>
            <person name="Karasinski D."/>
            <person name="Kautmanova I."/>
            <person name="Kiss B."/>
            <person name="Kocsube S."/>
            <person name="Kotiranta H."/>
            <person name="LaButti K.M."/>
            <person name="Lechner B.E."/>
            <person name="Liimatainen K."/>
            <person name="Lipzen A."/>
            <person name="Lukacs Z."/>
            <person name="Mihaltcheva S."/>
            <person name="Morgado L.N."/>
            <person name="Niskanen T."/>
            <person name="Noordeloos M.E."/>
            <person name="Ohm R.A."/>
            <person name="Ortiz-Santana B."/>
            <person name="Ovrebo C."/>
            <person name="Racz N."/>
            <person name="Riley R."/>
            <person name="Savchenko A."/>
            <person name="Shiryaev A."/>
            <person name="Soop K."/>
            <person name="Spirin V."/>
            <person name="Szebenyi C."/>
            <person name="Tomsovsky M."/>
            <person name="Tulloss R.E."/>
            <person name="Uehling J."/>
            <person name="Grigoriev I.V."/>
            <person name="Vagvolgyi C."/>
            <person name="Papp T."/>
            <person name="Martin F.M."/>
            <person name="Miettinen O."/>
            <person name="Hibbett D.S."/>
            <person name="Nagy L.G."/>
        </authorList>
    </citation>
    <scope>NUCLEOTIDE SEQUENCE [LARGE SCALE GENOMIC DNA]</scope>
    <source>
        <strain evidence="4 5">CBS 121175</strain>
    </source>
</reference>
<protein>
    <recommendedName>
        <fullName evidence="3">DUF7729 domain-containing protein</fullName>
    </recommendedName>
</protein>
<keyword evidence="5" id="KW-1185">Reference proteome</keyword>
<keyword evidence="2" id="KW-0472">Membrane</keyword>